<feature type="transmembrane region" description="Helical" evidence="1">
    <location>
        <begin position="30"/>
        <end position="53"/>
    </location>
</feature>
<name>A0A543PWZ4_9MICO</name>
<keyword evidence="1" id="KW-1133">Transmembrane helix</keyword>
<keyword evidence="1" id="KW-0812">Transmembrane</keyword>
<proteinExistence type="predicted"/>
<organism evidence="2 3">
    <name type="scientific">Humibacillus xanthopallidus</name>
    <dbReference type="NCBI Taxonomy" id="412689"/>
    <lineage>
        <taxon>Bacteria</taxon>
        <taxon>Bacillati</taxon>
        <taxon>Actinomycetota</taxon>
        <taxon>Actinomycetes</taxon>
        <taxon>Micrococcales</taxon>
        <taxon>Intrasporangiaceae</taxon>
        <taxon>Humibacillus</taxon>
    </lineage>
</organism>
<dbReference type="AlphaFoldDB" id="A0A543PWZ4"/>
<evidence type="ECO:0000313" key="2">
    <source>
        <dbReference type="EMBL" id="TQN48602.1"/>
    </source>
</evidence>
<reference evidence="2 3" key="1">
    <citation type="submission" date="2019-06" db="EMBL/GenBank/DDBJ databases">
        <title>Sequencing the genomes of 1000 actinobacteria strains.</title>
        <authorList>
            <person name="Klenk H.-P."/>
        </authorList>
    </citation>
    <scope>NUCLEOTIDE SEQUENCE [LARGE SCALE GENOMIC DNA]</scope>
    <source>
        <strain evidence="2 3">DSM 21776</strain>
    </source>
</reference>
<dbReference type="Proteomes" id="UP000320085">
    <property type="component" value="Unassembled WGS sequence"/>
</dbReference>
<evidence type="ECO:0000313" key="3">
    <source>
        <dbReference type="Proteomes" id="UP000320085"/>
    </source>
</evidence>
<accession>A0A543PWZ4</accession>
<comment type="caution">
    <text evidence="2">The sequence shown here is derived from an EMBL/GenBank/DDBJ whole genome shotgun (WGS) entry which is preliminary data.</text>
</comment>
<sequence>MAYIVFGCSWALLPIGLRFGGDTNPVQLKDLTLGIACYVVVVVTQAVAVFIACRWRMKRQQGLSEEFVAA</sequence>
<protein>
    <submittedName>
        <fullName evidence="2">Uncharacterized protein</fullName>
    </submittedName>
</protein>
<dbReference type="EMBL" id="VFQF01000001">
    <property type="protein sequence ID" value="TQN48602.1"/>
    <property type="molecule type" value="Genomic_DNA"/>
</dbReference>
<keyword evidence="1" id="KW-0472">Membrane</keyword>
<evidence type="ECO:0000256" key="1">
    <source>
        <dbReference type="SAM" id="Phobius"/>
    </source>
</evidence>
<gene>
    <name evidence="2" type="ORF">FHX52_1741</name>
</gene>